<proteinExistence type="predicted"/>
<sequence>VLNRGNGLVGLIGFLILICTTNTDAAEPEQIHLATTGENGEMAIQWGTEEDTTAFCNSDNTV</sequence>
<dbReference type="GO" id="GO:0046872">
    <property type="term" value="F:metal ion binding"/>
    <property type="evidence" value="ECO:0007669"/>
    <property type="project" value="InterPro"/>
</dbReference>
<gene>
    <name evidence="1" type="ORF">METZ01_LOCUS491125</name>
</gene>
<evidence type="ECO:0000313" key="1">
    <source>
        <dbReference type="EMBL" id="SVE38271.1"/>
    </source>
</evidence>
<dbReference type="InterPro" id="IPR008963">
    <property type="entry name" value="Purple_acid_Pase-like_N"/>
</dbReference>
<dbReference type="EMBL" id="UINC01213479">
    <property type="protein sequence ID" value="SVE38271.1"/>
    <property type="molecule type" value="Genomic_DNA"/>
</dbReference>
<dbReference type="SUPFAM" id="SSF49363">
    <property type="entry name" value="Purple acid phosphatase, N-terminal domain"/>
    <property type="match status" value="1"/>
</dbReference>
<feature type="non-terminal residue" evidence="1">
    <location>
        <position position="62"/>
    </location>
</feature>
<name>A0A383D1I1_9ZZZZ</name>
<dbReference type="GO" id="GO:0003993">
    <property type="term" value="F:acid phosphatase activity"/>
    <property type="evidence" value="ECO:0007669"/>
    <property type="project" value="InterPro"/>
</dbReference>
<protein>
    <submittedName>
        <fullName evidence="1">Uncharacterized protein</fullName>
    </submittedName>
</protein>
<dbReference type="AlphaFoldDB" id="A0A383D1I1"/>
<feature type="non-terminal residue" evidence="1">
    <location>
        <position position="1"/>
    </location>
</feature>
<reference evidence="1" key="1">
    <citation type="submission" date="2018-05" db="EMBL/GenBank/DDBJ databases">
        <authorList>
            <person name="Lanie J.A."/>
            <person name="Ng W.-L."/>
            <person name="Kazmierczak K.M."/>
            <person name="Andrzejewski T.M."/>
            <person name="Davidsen T.M."/>
            <person name="Wayne K.J."/>
            <person name="Tettelin H."/>
            <person name="Glass J.I."/>
            <person name="Rusch D."/>
            <person name="Podicherti R."/>
            <person name="Tsui H.-C.T."/>
            <person name="Winkler M.E."/>
        </authorList>
    </citation>
    <scope>NUCLEOTIDE SEQUENCE</scope>
</reference>
<accession>A0A383D1I1</accession>
<organism evidence="1">
    <name type="scientific">marine metagenome</name>
    <dbReference type="NCBI Taxonomy" id="408172"/>
    <lineage>
        <taxon>unclassified sequences</taxon>
        <taxon>metagenomes</taxon>
        <taxon>ecological metagenomes</taxon>
    </lineage>
</organism>